<dbReference type="GO" id="GO:0005737">
    <property type="term" value="C:cytoplasm"/>
    <property type="evidence" value="ECO:0007669"/>
    <property type="project" value="UniProtKB-SubCell"/>
</dbReference>
<dbReference type="RefSeq" id="WP_072832831.1">
    <property type="nucleotide sequence ID" value="NZ_FQXP01000018.1"/>
</dbReference>
<comment type="similarity">
    <text evidence="6">Belongs to the MrnC RNase family.</text>
</comment>
<evidence type="ECO:0000256" key="4">
    <source>
        <dbReference type="ARBA" id="ARBA00022759"/>
    </source>
</evidence>
<organism evidence="8 9">
    <name type="scientific">Clostridium collagenovorans DSM 3089</name>
    <dbReference type="NCBI Taxonomy" id="1121306"/>
    <lineage>
        <taxon>Bacteria</taxon>
        <taxon>Bacillati</taxon>
        <taxon>Bacillota</taxon>
        <taxon>Clostridia</taxon>
        <taxon>Eubacteriales</taxon>
        <taxon>Clostridiaceae</taxon>
        <taxon>Clostridium</taxon>
    </lineage>
</organism>
<dbReference type="PANTHER" id="PTHR34276:SF1">
    <property type="entry name" value="MINI-RIBONUCLEASE 3"/>
    <property type="match status" value="1"/>
</dbReference>
<comment type="function">
    <text evidence="6">Involved in correct processing of both the 5' and 3' ends of 23S rRNA precursor. Processes 30S rRNA precursor transcript even in absence of ribonuclease 3 (Rnc); Rnc processes 30S rRNA into smaller rRNA precursors.</text>
</comment>
<evidence type="ECO:0000256" key="6">
    <source>
        <dbReference type="HAMAP-Rule" id="MF_01468"/>
    </source>
</evidence>
<dbReference type="InterPro" id="IPR036389">
    <property type="entry name" value="RNase_III_sf"/>
</dbReference>
<comment type="cofactor">
    <cofactor evidence="6">
        <name>Mg(2+)</name>
        <dbReference type="ChEBI" id="CHEBI:18420"/>
    </cofactor>
</comment>
<keyword evidence="3 6" id="KW-0540">Nuclease</keyword>
<dbReference type="SUPFAM" id="SSF69065">
    <property type="entry name" value="RNase III domain-like"/>
    <property type="match status" value="1"/>
</dbReference>
<evidence type="ECO:0000313" key="9">
    <source>
        <dbReference type="Proteomes" id="UP000184526"/>
    </source>
</evidence>
<dbReference type="InterPro" id="IPR008226">
    <property type="entry name" value="Mini3_fam"/>
</dbReference>
<dbReference type="HAMAP" id="MF_01468">
    <property type="entry name" value="RNase_Mini_III"/>
    <property type="match status" value="1"/>
</dbReference>
<keyword evidence="2 6" id="KW-0698">rRNA processing</keyword>
<feature type="active site" evidence="6">
    <location>
        <position position="28"/>
    </location>
</feature>
<dbReference type="OrthoDB" id="46571at2"/>
<protein>
    <recommendedName>
        <fullName evidence="6">Mini-ribonuclease 3</fullName>
        <shortName evidence="6">Mini-3</shortName>
        <shortName evidence="6">Mini-RNase 3</shortName>
        <ecNumber evidence="6">3.1.26.-</ecNumber>
    </recommendedName>
    <alternativeName>
        <fullName evidence="6">Mini-RNase III</fullName>
        <shortName evidence="6">Mini-III</shortName>
    </alternativeName>
</protein>
<dbReference type="AlphaFoldDB" id="A0A1M5YKW5"/>
<keyword evidence="5 6" id="KW-0378">Hydrolase</keyword>
<dbReference type="InterPro" id="IPR000999">
    <property type="entry name" value="RNase_III_dom"/>
</dbReference>
<reference evidence="8 9" key="1">
    <citation type="submission" date="2016-11" db="EMBL/GenBank/DDBJ databases">
        <authorList>
            <person name="Jaros S."/>
            <person name="Januszkiewicz K."/>
            <person name="Wedrychowicz H."/>
        </authorList>
    </citation>
    <scope>NUCLEOTIDE SEQUENCE [LARGE SCALE GENOMIC DNA]</scope>
    <source>
        <strain evidence="8 9">DSM 3089</strain>
    </source>
</reference>
<dbReference type="EC" id="3.1.26.-" evidence="6"/>
<keyword evidence="4 6" id="KW-0255">Endonuclease</keyword>
<keyword evidence="6" id="KW-0694">RNA-binding</keyword>
<dbReference type="STRING" id="1121306.SAMN02745196_03043"/>
<feature type="domain" description="RNase III" evidence="7">
    <location>
        <begin position="22"/>
        <end position="120"/>
    </location>
</feature>
<evidence type="ECO:0000256" key="3">
    <source>
        <dbReference type="ARBA" id="ARBA00022722"/>
    </source>
</evidence>
<dbReference type="Proteomes" id="UP000184526">
    <property type="component" value="Unassembled WGS sequence"/>
</dbReference>
<dbReference type="GO" id="GO:0006364">
    <property type="term" value="P:rRNA processing"/>
    <property type="evidence" value="ECO:0007669"/>
    <property type="project" value="UniProtKB-UniRule"/>
</dbReference>
<dbReference type="Gene3D" id="1.10.1520.10">
    <property type="entry name" value="Ribonuclease III domain"/>
    <property type="match status" value="1"/>
</dbReference>
<evidence type="ECO:0000256" key="5">
    <source>
        <dbReference type="ARBA" id="ARBA00022801"/>
    </source>
</evidence>
<gene>
    <name evidence="6" type="primary">mrnC</name>
    <name evidence="8" type="ORF">SAMN02745196_03043</name>
</gene>
<keyword evidence="6" id="KW-0699">rRNA-binding</keyword>
<proteinExistence type="inferred from homology"/>
<keyword evidence="9" id="KW-1185">Reference proteome</keyword>
<dbReference type="EMBL" id="FQXP01000018">
    <property type="protein sequence ID" value="SHI12621.1"/>
    <property type="molecule type" value="Genomic_DNA"/>
</dbReference>
<keyword evidence="1 6" id="KW-0690">Ribosome biogenesis</keyword>
<keyword evidence="6" id="KW-0963">Cytoplasm</keyword>
<evidence type="ECO:0000313" key="8">
    <source>
        <dbReference type="EMBL" id="SHI12621.1"/>
    </source>
</evidence>
<keyword evidence="6" id="KW-0460">Magnesium</keyword>
<accession>A0A1M5YKW5</accession>
<dbReference type="PANTHER" id="PTHR34276">
    <property type="entry name" value="MINI-RIBONUCLEASE 3"/>
    <property type="match status" value="1"/>
</dbReference>
<dbReference type="GO" id="GO:0019843">
    <property type="term" value="F:rRNA binding"/>
    <property type="evidence" value="ECO:0007669"/>
    <property type="project" value="UniProtKB-UniRule"/>
</dbReference>
<evidence type="ECO:0000256" key="1">
    <source>
        <dbReference type="ARBA" id="ARBA00022517"/>
    </source>
</evidence>
<name>A0A1M5YKW5_9CLOT</name>
<evidence type="ECO:0000259" key="7">
    <source>
        <dbReference type="Pfam" id="PF00636"/>
    </source>
</evidence>
<dbReference type="Pfam" id="PF00636">
    <property type="entry name" value="Ribonuclease_3"/>
    <property type="match status" value="1"/>
</dbReference>
<comment type="subcellular location">
    <subcellularLocation>
        <location evidence="6">Cytoplasm</location>
    </subcellularLocation>
</comment>
<dbReference type="GO" id="GO:0004525">
    <property type="term" value="F:ribonuclease III activity"/>
    <property type="evidence" value="ECO:0007669"/>
    <property type="project" value="InterPro"/>
</dbReference>
<dbReference type="PIRSF" id="PIRSF005520">
    <property type="entry name" value="UCP005520"/>
    <property type="match status" value="1"/>
</dbReference>
<sequence length="138" mass="15765">MNCEELNLTLSCNEAKQLNPLVLAYIGDAAYEIFVRTYLLNKNINLNAHKLHVKGIKYVNAHAQSEYMKRLMDKISEEEIGIFKRGRNAKSPTVPKNANVTEYRMATGFETLLGYLHISGQKERLKEIFEFIIGEGEV</sequence>
<comment type="subunit">
    <text evidence="6">Homodimer.</text>
</comment>
<evidence type="ECO:0000256" key="2">
    <source>
        <dbReference type="ARBA" id="ARBA00022552"/>
    </source>
</evidence>